<dbReference type="GO" id="GO:0006094">
    <property type="term" value="P:gluconeogenesis"/>
    <property type="evidence" value="ECO:0007669"/>
    <property type="project" value="UniProtKB-UniRule"/>
</dbReference>
<evidence type="ECO:0000256" key="4">
    <source>
        <dbReference type="ARBA" id="ARBA00023152"/>
    </source>
</evidence>
<name>A0A4Z1BM66_9GAMM</name>
<protein>
    <recommendedName>
        <fullName evidence="7">Glucose-6-phosphate isomerase</fullName>
        <shortName evidence="7">GPI</shortName>
        <ecNumber evidence="7">5.3.1.9</ecNumber>
    </recommendedName>
    <alternativeName>
        <fullName evidence="7">Phosphoglucose isomerase</fullName>
        <shortName evidence="7">PGI</shortName>
    </alternativeName>
    <alternativeName>
        <fullName evidence="7">Phosphohexose isomerase</fullName>
        <shortName evidence="7">PHI</shortName>
    </alternativeName>
</protein>
<dbReference type="EC" id="5.3.1.9" evidence="7"/>
<comment type="catalytic activity">
    <reaction evidence="6 7 8">
        <text>alpha-D-glucose 6-phosphate = beta-D-fructose 6-phosphate</text>
        <dbReference type="Rhea" id="RHEA:11816"/>
        <dbReference type="ChEBI" id="CHEBI:57634"/>
        <dbReference type="ChEBI" id="CHEBI:58225"/>
        <dbReference type="EC" id="5.3.1.9"/>
    </reaction>
</comment>
<dbReference type="OrthoDB" id="140919at2"/>
<dbReference type="NCBIfam" id="NF001211">
    <property type="entry name" value="PRK00179.1"/>
    <property type="match status" value="1"/>
</dbReference>
<evidence type="ECO:0000256" key="1">
    <source>
        <dbReference type="ARBA" id="ARBA00004926"/>
    </source>
</evidence>
<dbReference type="CDD" id="cd05015">
    <property type="entry name" value="SIS_PGI_1"/>
    <property type="match status" value="1"/>
</dbReference>
<dbReference type="UniPathway" id="UPA00109">
    <property type="reaction ID" value="UER00181"/>
</dbReference>
<evidence type="ECO:0000256" key="8">
    <source>
        <dbReference type="RuleBase" id="RU000612"/>
    </source>
</evidence>
<accession>A0A4Z1BM66</accession>
<evidence type="ECO:0000256" key="5">
    <source>
        <dbReference type="ARBA" id="ARBA00023235"/>
    </source>
</evidence>
<dbReference type="GO" id="GO:0004347">
    <property type="term" value="F:glucose-6-phosphate isomerase activity"/>
    <property type="evidence" value="ECO:0007669"/>
    <property type="project" value="UniProtKB-UniRule"/>
</dbReference>
<evidence type="ECO:0000256" key="6">
    <source>
        <dbReference type="ARBA" id="ARBA00029321"/>
    </source>
</evidence>
<gene>
    <name evidence="7" type="primary">pgi</name>
    <name evidence="9" type="ORF">E5Q11_16080</name>
</gene>
<dbReference type="CDD" id="cd05016">
    <property type="entry name" value="SIS_PGI_2"/>
    <property type="match status" value="1"/>
</dbReference>
<dbReference type="InterPro" id="IPR001672">
    <property type="entry name" value="G6P_Isomerase"/>
</dbReference>
<comment type="caution">
    <text evidence="9">The sequence shown here is derived from an EMBL/GenBank/DDBJ whole genome shotgun (WGS) entry which is preliminary data.</text>
</comment>
<dbReference type="SUPFAM" id="SSF53697">
    <property type="entry name" value="SIS domain"/>
    <property type="match status" value="1"/>
</dbReference>
<evidence type="ECO:0000313" key="10">
    <source>
        <dbReference type="Proteomes" id="UP000298325"/>
    </source>
</evidence>
<dbReference type="GO" id="GO:0097367">
    <property type="term" value="F:carbohydrate derivative binding"/>
    <property type="evidence" value="ECO:0007669"/>
    <property type="project" value="InterPro"/>
</dbReference>
<dbReference type="GO" id="GO:0048029">
    <property type="term" value="F:monosaccharide binding"/>
    <property type="evidence" value="ECO:0007669"/>
    <property type="project" value="TreeGrafter"/>
</dbReference>
<dbReference type="Proteomes" id="UP000298325">
    <property type="component" value="Unassembled WGS sequence"/>
</dbReference>
<feature type="active site" evidence="7">
    <location>
        <position position="388"/>
    </location>
</feature>
<dbReference type="InterPro" id="IPR035482">
    <property type="entry name" value="SIS_PGI_2"/>
</dbReference>
<evidence type="ECO:0000256" key="3">
    <source>
        <dbReference type="ARBA" id="ARBA00022432"/>
    </source>
</evidence>
<dbReference type="GO" id="GO:0051156">
    <property type="term" value="P:glucose 6-phosphate metabolic process"/>
    <property type="evidence" value="ECO:0007669"/>
    <property type="project" value="TreeGrafter"/>
</dbReference>
<dbReference type="RefSeq" id="WP_135804469.1">
    <property type="nucleotide sequence ID" value="NZ_SRPF01000006.1"/>
</dbReference>
<keyword evidence="3 7" id="KW-0312">Gluconeogenesis</keyword>
<dbReference type="PRINTS" id="PR00662">
    <property type="entry name" value="G6PISOMERASE"/>
</dbReference>
<dbReference type="HAMAP" id="MF_00473">
    <property type="entry name" value="G6P_isomerase"/>
    <property type="match status" value="1"/>
</dbReference>
<evidence type="ECO:0000256" key="7">
    <source>
        <dbReference type="HAMAP-Rule" id="MF_00473"/>
    </source>
</evidence>
<dbReference type="GO" id="GO:0005829">
    <property type="term" value="C:cytosol"/>
    <property type="evidence" value="ECO:0007669"/>
    <property type="project" value="TreeGrafter"/>
</dbReference>
<feature type="active site" description="Proton donor" evidence="7">
    <location>
        <position position="357"/>
    </location>
</feature>
<comment type="function">
    <text evidence="7">Catalyzes the reversible isomerization of glucose-6-phosphate to fructose-6-phosphate.</text>
</comment>
<organism evidence="9 10">
    <name type="scientific">Marinobacter confluentis</name>
    <dbReference type="NCBI Taxonomy" id="1697557"/>
    <lineage>
        <taxon>Bacteria</taxon>
        <taxon>Pseudomonadati</taxon>
        <taxon>Pseudomonadota</taxon>
        <taxon>Gammaproteobacteria</taxon>
        <taxon>Pseudomonadales</taxon>
        <taxon>Marinobacteraceae</taxon>
        <taxon>Marinobacter</taxon>
    </lineage>
</organism>
<dbReference type="EMBL" id="SRPF01000006">
    <property type="protein sequence ID" value="TGN38343.1"/>
    <property type="molecule type" value="Genomic_DNA"/>
</dbReference>
<feature type="active site" evidence="7">
    <location>
        <position position="516"/>
    </location>
</feature>
<dbReference type="AlphaFoldDB" id="A0A4Z1BM66"/>
<keyword evidence="4 7" id="KW-0324">Glycolysis</keyword>
<dbReference type="Pfam" id="PF00342">
    <property type="entry name" value="PGI"/>
    <property type="match status" value="1"/>
</dbReference>
<comment type="similarity">
    <text evidence="2 7 8">Belongs to the GPI family.</text>
</comment>
<dbReference type="PANTHER" id="PTHR11469:SF1">
    <property type="entry name" value="GLUCOSE-6-PHOSPHATE ISOMERASE"/>
    <property type="match status" value="1"/>
</dbReference>
<dbReference type="InterPro" id="IPR035476">
    <property type="entry name" value="SIS_PGI_1"/>
</dbReference>
<evidence type="ECO:0000313" key="9">
    <source>
        <dbReference type="EMBL" id="TGN38343.1"/>
    </source>
</evidence>
<dbReference type="PANTHER" id="PTHR11469">
    <property type="entry name" value="GLUCOSE-6-PHOSPHATE ISOMERASE"/>
    <property type="match status" value="1"/>
</dbReference>
<comment type="pathway">
    <text evidence="1 7 8">Carbohydrate degradation; glycolysis; D-glyceraldehyde 3-phosphate and glycerone phosphate from D-glucose: step 2/4.</text>
</comment>
<evidence type="ECO:0000256" key="2">
    <source>
        <dbReference type="ARBA" id="ARBA00006604"/>
    </source>
</evidence>
<dbReference type="Gene3D" id="3.40.50.10490">
    <property type="entry name" value="Glucose-6-phosphate isomerase like protein, domain 1"/>
    <property type="match status" value="2"/>
</dbReference>
<dbReference type="InterPro" id="IPR018189">
    <property type="entry name" value="Phosphoglucose_isomerase_CS"/>
</dbReference>
<reference evidence="9 10" key="1">
    <citation type="submission" date="2019-04" db="EMBL/GenBank/DDBJ databases">
        <authorList>
            <person name="Park S."/>
            <person name="Yoon J.-H."/>
        </authorList>
    </citation>
    <scope>NUCLEOTIDE SEQUENCE [LARGE SCALE GENOMIC DNA]</scope>
    <source>
        <strain evidence="9 10">HJM-18</strain>
    </source>
</reference>
<keyword evidence="7" id="KW-0963">Cytoplasm</keyword>
<dbReference type="GO" id="GO:0006096">
    <property type="term" value="P:glycolytic process"/>
    <property type="evidence" value="ECO:0007669"/>
    <property type="project" value="UniProtKB-UniRule"/>
</dbReference>
<sequence length="556" mass="61627">MPEGSASLTSRQQWQALARHQKDLENTQMRELFRKDPERASRFFITGGGLSLDYSRNRATDETFGKLTALARACGVPERIEAMFRGEAINITEKRPALHVALRDPGREPVLVGGEDITPEVRHTLDRMEAFVQDILNRRRTGRTGKVFTDVVSIGIGGSFLGPKLVSEALKPYWHEQLQPHYVANIDGTHIAEVLRRVNPETTLFLIQSKSFGTQETLENSKIARDWFLDNGGAHADIEKHFVAVTANTPEAISFGMAEDNIFPMWGWVGGRYSLWSAIGLPVALTIGMANFRALLQGAHEMDNHFRNTPLEQNLPVVMAMLGIWYSNFWGAETHAILPYDHYLRSLPAHLQQLDMESNGKRVTQQGEPLTYHSGPVIWGGVGANGQHAFHQLLHQGTRLIPADFIIPLKSHNPVASHHATLFANCLSQSRALMAGKTLQEATEELQKEGLSAADVEFLAPHKVIPGNKPSNTLLMDKATPETVGALIALYEHRTFVQGIIWDVDSFDQWGVELGKQLGKGILDRLTGETGEATGASDSSTDNLIRLFRNQSETGL</sequence>
<proteinExistence type="inferred from homology"/>
<dbReference type="InterPro" id="IPR046348">
    <property type="entry name" value="SIS_dom_sf"/>
</dbReference>
<keyword evidence="10" id="KW-1185">Reference proteome</keyword>
<comment type="subcellular location">
    <subcellularLocation>
        <location evidence="7">Cytoplasm</location>
    </subcellularLocation>
</comment>
<dbReference type="Gene3D" id="1.10.1390.10">
    <property type="match status" value="1"/>
</dbReference>
<comment type="pathway">
    <text evidence="7">Carbohydrate biosynthesis; gluconeogenesis.</text>
</comment>
<keyword evidence="5 7" id="KW-0413">Isomerase</keyword>
<dbReference type="PROSITE" id="PS00174">
    <property type="entry name" value="P_GLUCOSE_ISOMERASE_2"/>
    <property type="match status" value="1"/>
</dbReference>
<dbReference type="PROSITE" id="PS51463">
    <property type="entry name" value="P_GLUCOSE_ISOMERASE_3"/>
    <property type="match status" value="1"/>
</dbReference>
<dbReference type="InterPro" id="IPR023096">
    <property type="entry name" value="G6P_Isomerase_C"/>
</dbReference>
<dbReference type="UniPathway" id="UPA00138"/>